<dbReference type="EMBL" id="LSRX01001538">
    <property type="protein sequence ID" value="OLP78978.1"/>
    <property type="molecule type" value="Genomic_DNA"/>
</dbReference>
<dbReference type="Pfam" id="PF01344">
    <property type="entry name" value="Kelch_1"/>
    <property type="match status" value="1"/>
</dbReference>
<dbReference type="OrthoDB" id="45365at2759"/>
<proteinExistence type="predicted"/>
<dbReference type="InterPro" id="IPR015915">
    <property type="entry name" value="Kelch-typ_b-propeller"/>
</dbReference>
<accession>A0A1Q9C7T6</accession>
<sequence>MECLNAVLSRLDRTEADIFNVTQELAVLRECLAKSGALSQEVFKARLHHRRFEALRQHVEPPLVQSRDESLYDALDHASLLLPIVQFSGLQCTYALERSSKQAVTALRRLMGPIKACFTKLYVCGGCQRSTDLEAGHVTVPPLINVVNTVERMDLNQMLDATTFPDWEVLRSGPDMTSRSDAVAAILQGSLYICGGQDGMGVLNSACRFHPARGDWEVLPSMWQGRWNATGGAVDGCLYVCGGADSSSPLNSSERFNPLTHTWEVMSPMLRQRSGSVSAILGKALLVAGGGDGQQPLSSAERFSSSSASWEVLPAMAHRRIGAVSAVLHECWYVCGGGDGHHVLDSVEMFHAQRLCWEKLAPMTCPRWGSVVGVLGHHLYAVGGTPGWIARSQGTQAAIVFSFVAGLVGNGNAKSANLKVLAQMKGGVVMVDRRRCLTRIREGAGKAGRPPEWRLQISHLQYLDLAKQERGTAPWENLAAPERGWSKANASKRRWAEDRLGFHFIIRMALMRSLVRAQPPEADVVVGYCLWPFAGGDAQFQCLWWWHGTICVERSGALQHRQPDLGGATANAKP</sequence>
<comment type="caution">
    <text evidence="3">The sequence shown here is derived from an EMBL/GenBank/DDBJ whole genome shotgun (WGS) entry which is preliminary data.</text>
</comment>
<dbReference type="InterPro" id="IPR006652">
    <property type="entry name" value="Kelch_1"/>
</dbReference>
<keyword evidence="1" id="KW-0880">Kelch repeat</keyword>
<dbReference type="Pfam" id="PF24681">
    <property type="entry name" value="Kelch_KLHDC2_KLHL20_DRC7"/>
    <property type="match status" value="1"/>
</dbReference>
<dbReference type="Gene3D" id="2.120.10.80">
    <property type="entry name" value="Kelch-type beta propeller"/>
    <property type="match status" value="2"/>
</dbReference>
<name>A0A1Q9C7T6_SYMMI</name>
<dbReference type="PANTHER" id="PTHR24412">
    <property type="entry name" value="KELCH PROTEIN"/>
    <property type="match status" value="1"/>
</dbReference>
<dbReference type="AlphaFoldDB" id="A0A1Q9C7T6"/>
<keyword evidence="4" id="KW-1185">Reference proteome</keyword>
<evidence type="ECO:0000313" key="3">
    <source>
        <dbReference type="EMBL" id="OLP78978.1"/>
    </source>
</evidence>
<keyword evidence="2" id="KW-0677">Repeat</keyword>
<dbReference type="SMART" id="SM00612">
    <property type="entry name" value="Kelch"/>
    <property type="match status" value="4"/>
</dbReference>
<dbReference type="PANTHER" id="PTHR24412:SF480">
    <property type="entry name" value="KELCH-LIKE PROTEIN 8"/>
    <property type="match status" value="1"/>
</dbReference>
<evidence type="ECO:0000256" key="2">
    <source>
        <dbReference type="ARBA" id="ARBA00022737"/>
    </source>
</evidence>
<evidence type="ECO:0000256" key="1">
    <source>
        <dbReference type="ARBA" id="ARBA00022441"/>
    </source>
</evidence>
<organism evidence="3 4">
    <name type="scientific">Symbiodinium microadriaticum</name>
    <name type="common">Dinoflagellate</name>
    <name type="synonym">Zooxanthella microadriatica</name>
    <dbReference type="NCBI Taxonomy" id="2951"/>
    <lineage>
        <taxon>Eukaryota</taxon>
        <taxon>Sar</taxon>
        <taxon>Alveolata</taxon>
        <taxon>Dinophyceae</taxon>
        <taxon>Suessiales</taxon>
        <taxon>Symbiodiniaceae</taxon>
        <taxon>Symbiodinium</taxon>
    </lineage>
</organism>
<evidence type="ECO:0000313" key="4">
    <source>
        <dbReference type="Proteomes" id="UP000186817"/>
    </source>
</evidence>
<reference evidence="3 4" key="1">
    <citation type="submission" date="2016-02" db="EMBL/GenBank/DDBJ databases">
        <title>Genome analysis of coral dinoflagellate symbionts highlights evolutionary adaptations to a symbiotic lifestyle.</title>
        <authorList>
            <person name="Aranda M."/>
            <person name="Li Y."/>
            <person name="Liew Y.J."/>
            <person name="Baumgarten S."/>
            <person name="Simakov O."/>
            <person name="Wilson M."/>
            <person name="Piel J."/>
            <person name="Ashoor H."/>
            <person name="Bougouffa S."/>
            <person name="Bajic V.B."/>
            <person name="Ryu T."/>
            <person name="Ravasi T."/>
            <person name="Bayer T."/>
            <person name="Micklem G."/>
            <person name="Kim H."/>
            <person name="Bhak J."/>
            <person name="Lajeunesse T.C."/>
            <person name="Voolstra C.R."/>
        </authorList>
    </citation>
    <scope>NUCLEOTIDE SEQUENCE [LARGE SCALE GENOMIC DNA]</scope>
    <source>
        <strain evidence="3 4">CCMP2467</strain>
    </source>
</reference>
<dbReference type="SUPFAM" id="SSF117281">
    <property type="entry name" value="Kelch motif"/>
    <property type="match status" value="1"/>
</dbReference>
<protein>
    <submittedName>
        <fullName evidence="3">Kelch-like protein 20</fullName>
    </submittedName>
</protein>
<gene>
    <name evidence="3" type="primary">klhl20</name>
    <name evidence="3" type="ORF">AK812_SmicGene40786</name>
</gene>
<dbReference type="Proteomes" id="UP000186817">
    <property type="component" value="Unassembled WGS sequence"/>
</dbReference>